<dbReference type="Pfam" id="PF04909">
    <property type="entry name" value="Amidohydro_2"/>
    <property type="match status" value="1"/>
</dbReference>
<evidence type="ECO:0000256" key="1">
    <source>
        <dbReference type="ARBA" id="ARBA00023239"/>
    </source>
</evidence>
<proteinExistence type="predicted"/>
<dbReference type="InterPro" id="IPR006680">
    <property type="entry name" value="Amidohydro-rel"/>
</dbReference>
<evidence type="ECO:0000313" key="4">
    <source>
        <dbReference type="Proteomes" id="UP000193978"/>
    </source>
</evidence>
<dbReference type="PANTHER" id="PTHR21240">
    <property type="entry name" value="2-AMINO-3-CARBOXYLMUCONATE-6-SEMIALDEHYDE DECARBOXYLASE"/>
    <property type="match status" value="1"/>
</dbReference>
<keyword evidence="4" id="KW-1185">Reference proteome</keyword>
<dbReference type="GO" id="GO:0016831">
    <property type="term" value="F:carboxy-lyase activity"/>
    <property type="evidence" value="ECO:0007669"/>
    <property type="project" value="InterPro"/>
</dbReference>
<dbReference type="STRING" id="655015.B1812_04430"/>
<dbReference type="RefSeq" id="WP_085770507.1">
    <property type="nucleotide sequence ID" value="NZ_AP027149.1"/>
</dbReference>
<accession>A0A1W6MS53</accession>
<name>A0A1W6MS53_9HYPH</name>
<keyword evidence="1" id="KW-0456">Lyase</keyword>
<dbReference type="Proteomes" id="UP000193978">
    <property type="component" value="Chromosome"/>
</dbReference>
<organism evidence="3 4">
    <name type="scientific">Methylocystis bryophila</name>
    <dbReference type="NCBI Taxonomy" id="655015"/>
    <lineage>
        <taxon>Bacteria</taxon>
        <taxon>Pseudomonadati</taxon>
        <taxon>Pseudomonadota</taxon>
        <taxon>Alphaproteobacteria</taxon>
        <taxon>Hyphomicrobiales</taxon>
        <taxon>Methylocystaceae</taxon>
        <taxon>Methylocystis</taxon>
    </lineage>
</organism>
<dbReference type="SUPFAM" id="SSF51556">
    <property type="entry name" value="Metallo-dependent hydrolases"/>
    <property type="match status" value="1"/>
</dbReference>
<gene>
    <name evidence="3" type="ORF">B1812_04430</name>
</gene>
<dbReference type="InterPro" id="IPR032465">
    <property type="entry name" value="ACMSD"/>
</dbReference>
<dbReference type="GO" id="GO:0016787">
    <property type="term" value="F:hydrolase activity"/>
    <property type="evidence" value="ECO:0007669"/>
    <property type="project" value="UniProtKB-KW"/>
</dbReference>
<dbReference type="EMBL" id="CP019948">
    <property type="protein sequence ID" value="ARN80443.1"/>
    <property type="molecule type" value="Genomic_DNA"/>
</dbReference>
<keyword evidence="3" id="KW-0378">Hydrolase</keyword>
<dbReference type="KEGG" id="mbry:B1812_04430"/>
<evidence type="ECO:0000313" key="3">
    <source>
        <dbReference type="EMBL" id="ARN80443.1"/>
    </source>
</evidence>
<dbReference type="Gene3D" id="3.20.20.140">
    <property type="entry name" value="Metal-dependent hydrolases"/>
    <property type="match status" value="1"/>
</dbReference>
<dbReference type="AlphaFoldDB" id="A0A1W6MS53"/>
<dbReference type="InterPro" id="IPR032466">
    <property type="entry name" value="Metal_Hydrolase"/>
</dbReference>
<protein>
    <submittedName>
        <fullName evidence="3">Amidohydrolase</fullName>
    </submittedName>
</protein>
<sequence length="291" mass="32267">MNAISPTKHVVDMRARPSFLHSFFGADPSDGDFEIVRWMNRRLGSKDPEHFTRAPDLSSFLGEMHAAGIDVAFMVGRSTPRVRISNDMLAEFALASKGHLRGVGSIDPQQLLGERALDEARRCVIELGLAGINVDPGFYERAIAHDHDSLLPIYSLCEERGVPVFVMSGPTTPDLRYNDPLAIDRIAAQFPKLPIICCHGFYPNIDAMIAVAFRRENVFVSPDMYLFAPGGERYADAARGFLSTQLLFGSSYPFRPFSQSVSDFRTMNLSQEAAENVAWRNAARLLGLPLT</sequence>
<reference evidence="3 4" key="1">
    <citation type="submission" date="2017-02" db="EMBL/GenBank/DDBJ databases">
        <authorList>
            <person name="Peterson S.W."/>
        </authorList>
    </citation>
    <scope>NUCLEOTIDE SEQUENCE [LARGE SCALE GENOMIC DNA]</scope>
    <source>
        <strain evidence="3 4">S285</strain>
    </source>
</reference>
<feature type="domain" description="Amidohydrolase-related" evidence="2">
    <location>
        <begin position="64"/>
        <end position="288"/>
    </location>
</feature>
<evidence type="ECO:0000259" key="2">
    <source>
        <dbReference type="Pfam" id="PF04909"/>
    </source>
</evidence>